<comment type="caution">
    <text evidence="2">The sequence shown here is derived from an EMBL/GenBank/DDBJ whole genome shotgun (WGS) entry which is preliminary data.</text>
</comment>
<name>A0A397G946_9GLOM</name>
<dbReference type="AlphaFoldDB" id="A0A397G946"/>
<keyword evidence="3" id="KW-1185">Reference proteome</keyword>
<evidence type="ECO:0000313" key="3">
    <source>
        <dbReference type="Proteomes" id="UP000266861"/>
    </source>
</evidence>
<evidence type="ECO:0000256" key="1">
    <source>
        <dbReference type="SAM" id="Coils"/>
    </source>
</evidence>
<organism evidence="2 3">
    <name type="scientific">Diversispora epigaea</name>
    <dbReference type="NCBI Taxonomy" id="1348612"/>
    <lineage>
        <taxon>Eukaryota</taxon>
        <taxon>Fungi</taxon>
        <taxon>Fungi incertae sedis</taxon>
        <taxon>Mucoromycota</taxon>
        <taxon>Glomeromycotina</taxon>
        <taxon>Glomeromycetes</taxon>
        <taxon>Diversisporales</taxon>
        <taxon>Diversisporaceae</taxon>
        <taxon>Diversispora</taxon>
    </lineage>
</organism>
<dbReference type="EMBL" id="PQFF01000533">
    <property type="protein sequence ID" value="RHZ45906.1"/>
    <property type="molecule type" value="Genomic_DNA"/>
</dbReference>
<keyword evidence="1" id="KW-0175">Coiled coil</keyword>
<evidence type="ECO:0000313" key="2">
    <source>
        <dbReference type="EMBL" id="RHZ45906.1"/>
    </source>
</evidence>
<sequence>MPLLESQIIKTEYNNEMNNNNTLENQIEPMNIDELEKMESNTVFVLVWALKENQKFDKRDPIKRITPQQMHANLLERVENNEIENNNNTLENQIEPMNIDELEKMESNTVFVLVWALKENQKFDKRDPIKRITPQVKKLLEMMFHSGTANPRQKCLHSKCMQIY</sequence>
<gene>
    <name evidence="2" type="ORF">Glove_642g10</name>
</gene>
<protein>
    <submittedName>
        <fullName evidence="2">Uncharacterized protein</fullName>
    </submittedName>
</protein>
<proteinExistence type="predicted"/>
<dbReference type="STRING" id="1348612.A0A397G946"/>
<accession>A0A397G946</accession>
<reference evidence="2 3" key="1">
    <citation type="submission" date="2018-08" db="EMBL/GenBank/DDBJ databases">
        <title>Genome and evolution of the arbuscular mycorrhizal fungus Diversispora epigaea (formerly Glomus versiforme) and its bacterial endosymbionts.</title>
        <authorList>
            <person name="Sun X."/>
            <person name="Fei Z."/>
            <person name="Harrison M."/>
        </authorList>
    </citation>
    <scope>NUCLEOTIDE SEQUENCE [LARGE SCALE GENOMIC DNA]</scope>
    <source>
        <strain evidence="2 3">IT104</strain>
    </source>
</reference>
<dbReference type="Proteomes" id="UP000266861">
    <property type="component" value="Unassembled WGS sequence"/>
</dbReference>
<feature type="coiled-coil region" evidence="1">
    <location>
        <begin position="73"/>
        <end position="100"/>
    </location>
</feature>